<dbReference type="PANTHER" id="PTHR34136">
    <property type="match status" value="1"/>
</dbReference>
<keyword evidence="2 3" id="KW-0808">Transferase</keyword>
<dbReference type="OrthoDB" id="9771846at2"/>
<comment type="caution">
    <text evidence="3">The sequence shown here is derived from an EMBL/GenBank/DDBJ whole genome shotgun (WGS) entry which is preliminary data.</text>
</comment>
<name>A0A4Q7V1B0_PSEST</name>
<evidence type="ECO:0000313" key="4">
    <source>
        <dbReference type="Proteomes" id="UP000291591"/>
    </source>
</evidence>
<gene>
    <name evidence="3" type="ORF">EV383_4837</name>
</gene>
<dbReference type="NCBIfam" id="TIGR00696">
    <property type="entry name" value="wecG_tagA_cpsF"/>
    <property type="match status" value="1"/>
</dbReference>
<accession>A0A4Q7V1B0</accession>
<dbReference type="GO" id="GO:0016758">
    <property type="term" value="F:hexosyltransferase activity"/>
    <property type="evidence" value="ECO:0007669"/>
    <property type="project" value="TreeGrafter"/>
</dbReference>
<protein>
    <submittedName>
        <fullName evidence="3">N-acetylglucosaminyldiphosphoundecaprenol N-acetyl-beta-D-mannosaminyltransferase</fullName>
    </submittedName>
</protein>
<reference evidence="3 4" key="1">
    <citation type="submission" date="2019-02" db="EMBL/GenBank/DDBJ databases">
        <title>Sequencing the genomes of 1000 actinobacteria strains.</title>
        <authorList>
            <person name="Klenk H.-P."/>
        </authorList>
    </citation>
    <scope>NUCLEOTIDE SEQUENCE [LARGE SCALE GENOMIC DNA]</scope>
    <source>
        <strain evidence="3 4">DSM 45779</strain>
    </source>
</reference>
<keyword evidence="4" id="KW-1185">Reference proteome</keyword>
<proteinExistence type="predicted"/>
<dbReference type="Pfam" id="PF03808">
    <property type="entry name" value="Glyco_tran_WecG"/>
    <property type="match status" value="1"/>
</dbReference>
<dbReference type="AlphaFoldDB" id="A0A4Q7V1B0"/>
<dbReference type="Proteomes" id="UP000291591">
    <property type="component" value="Unassembled WGS sequence"/>
</dbReference>
<evidence type="ECO:0000313" key="3">
    <source>
        <dbReference type="EMBL" id="RZT87905.1"/>
    </source>
</evidence>
<sequence>MANTCFGCCGVRIEALDARGAVELLESMAANGGGGVHLCNSYTLSLATQDSDLATALNADINLADGVPVALVGRFVRRIRSMRGPVRGPSLMYNVIEYGLVRGRRHYFYGSTESVLRELRLRLIEQFPDIEIAGMESPPFRTLSDAETAEVVQKVSDSGAHYLWVGLGTPKQDWFISRVGTLSTAVSVGVGAAFDFASGNVREAPAFLHGSGFEWLYRLQQEPRRLVHRYTIGGLRFVVGLLRMQRLDRALTGRS</sequence>
<evidence type="ECO:0000256" key="1">
    <source>
        <dbReference type="ARBA" id="ARBA00022676"/>
    </source>
</evidence>
<dbReference type="InterPro" id="IPR004629">
    <property type="entry name" value="WecG_TagA_CpsF"/>
</dbReference>
<dbReference type="PANTHER" id="PTHR34136:SF1">
    <property type="entry name" value="UDP-N-ACETYL-D-MANNOSAMINURONIC ACID TRANSFERASE"/>
    <property type="match status" value="1"/>
</dbReference>
<evidence type="ECO:0000256" key="2">
    <source>
        <dbReference type="ARBA" id="ARBA00022679"/>
    </source>
</evidence>
<organism evidence="3 4">
    <name type="scientific">Pseudonocardia sediminis</name>
    <dbReference type="NCBI Taxonomy" id="1397368"/>
    <lineage>
        <taxon>Bacteria</taxon>
        <taxon>Bacillati</taxon>
        <taxon>Actinomycetota</taxon>
        <taxon>Actinomycetes</taxon>
        <taxon>Pseudonocardiales</taxon>
        <taxon>Pseudonocardiaceae</taxon>
        <taxon>Pseudonocardia</taxon>
    </lineage>
</organism>
<dbReference type="CDD" id="cd06533">
    <property type="entry name" value="Glyco_transf_WecG_TagA"/>
    <property type="match status" value="1"/>
</dbReference>
<dbReference type="EMBL" id="SHKL01000001">
    <property type="protein sequence ID" value="RZT87905.1"/>
    <property type="molecule type" value="Genomic_DNA"/>
</dbReference>
<keyword evidence="1" id="KW-0328">Glycosyltransferase</keyword>
<dbReference type="RefSeq" id="WP_130291991.1">
    <property type="nucleotide sequence ID" value="NZ_SHKL01000001.1"/>
</dbReference>